<dbReference type="GO" id="GO:0009231">
    <property type="term" value="P:riboflavin biosynthetic process"/>
    <property type="evidence" value="ECO:0007669"/>
    <property type="project" value="InterPro"/>
</dbReference>
<dbReference type="AlphaFoldDB" id="A0A4Y3KW92"/>
<proteinExistence type="predicted"/>
<organism evidence="5 6">
    <name type="scientific">Cellulomonas cellasea</name>
    <dbReference type="NCBI Taxonomy" id="43670"/>
    <lineage>
        <taxon>Bacteria</taxon>
        <taxon>Bacillati</taxon>
        <taxon>Actinomycetota</taxon>
        <taxon>Actinomycetes</taxon>
        <taxon>Micrococcales</taxon>
        <taxon>Cellulomonadaceae</taxon>
        <taxon>Cellulomonas</taxon>
    </lineage>
</organism>
<dbReference type="EMBL" id="BJLR01000023">
    <property type="protein sequence ID" value="GEA88659.1"/>
    <property type="molecule type" value="Genomic_DNA"/>
</dbReference>
<name>A0A4Y3KW92_9CELL</name>
<evidence type="ECO:0000313" key="6">
    <source>
        <dbReference type="Proteomes" id="UP000317046"/>
    </source>
</evidence>
<dbReference type="Proteomes" id="UP000317046">
    <property type="component" value="Unassembled WGS sequence"/>
</dbReference>
<protein>
    <recommendedName>
        <fullName evidence="4">Bacterial bifunctional deaminase-reductase C-terminal domain-containing protein</fullName>
    </recommendedName>
</protein>
<dbReference type="SUPFAM" id="SSF53597">
    <property type="entry name" value="Dihydrofolate reductase-like"/>
    <property type="match status" value="1"/>
</dbReference>
<comment type="pathway">
    <text evidence="1">Cofactor biosynthesis; riboflavin biosynthesis.</text>
</comment>
<accession>A0A4Y3KW92</accession>
<gene>
    <name evidence="5" type="ORF">CCE01nite_26080</name>
</gene>
<dbReference type="InterPro" id="IPR024072">
    <property type="entry name" value="DHFR-like_dom_sf"/>
</dbReference>
<evidence type="ECO:0000256" key="3">
    <source>
        <dbReference type="ARBA" id="ARBA00023002"/>
    </source>
</evidence>
<keyword evidence="2" id="KW-0521">NADP</keyword>
<keyword evidence="3" id="KW-0560">Oxidoreductase</keyword>
<reference evidence="5" key="1">
    <citation type="submission" date="2019-06" db="EMBL/GenBank/DDBJ databases">
        <title>Whole genome shotgun sequence of Cellulomonas cellasea NBRC 3753.</title>
        <authorList>
            <person name="Hosoyama A."/>
            <person name="Uohara A."/>
            <person name="Ohji S."/>
            <person name="Ichikawa N."/>
        </authorList>
    </citation>
    <scope>NUCLEOTIDE SEQUENCE [LARGE SCALE GENOMIC DNA]</scope>
    <source>
        <strain evidence="5">NBRC 3753</strain>
    </source>
</reference>
<dbReference type="InterPro" id="IPR050765">
    <property type="entry name" value="Riboflavin_Biosynth_HTPR"/>
</dbReference>
<dbReference type="Gene3D" id="3.40.430.10">
    <property type="entry name" value="Dihydrofolate Reductase, subunit A"/>
    <property type="match status" value="1"/>
</dbReference>
<dbReference type="GO" id="GO:0008703">
    <property type="term" value="F:5-amino-6-(5-phosphoribosylamino)uracil reductase activity"/>
    <property type="evidence" value="ECO:0007669"/>
    <property type="project" value="InterPro"/>
</dbReference>
<evidence type="ECO:0000256" key="1">
    <source>
        <dbReference type="ARBA" id="ARBA00005104"/>
    </source>
</evidence>
<feature type="domain" description="Bacterial bifunctional deaminase-reductase C-terminal" evidence="4">
    <location>
        <begin position="45"/>
        <end position="231"/>
    </location>
</feature>
<dbReference type="PANTHER" id="PTHR38011">
    <property type="entry name" value="DIHYDROFOLATE REDUCTASE FAMILY PROTEIN (AFU_ORTHOLOGUE AFUA_8G06820)"/>
    <property type="match status" value="1"/>
</dbReference>
<dbReference type="PANTHER" id="PTHR38011:SF7">
    <property type="entry name" value="2,5-DIAMINO-6-RIBOSYLAMINO-4(3H)-PYRIMIDINONE 5'-PHOSPHATE REDUCTASE"/>
    <property type="match status" value="1"/>
</dbReference>
<evidence type="ECO:0000256" key="2">
    <source>
        <dbReference type="ARBA" id="ARBA00022857"/>
    </source>
</evidence>
<keyword evidence="6" id="KW-1185">Reference proteome</keyword>
<comment type="caution">
    <text evidence="5">The sequence shown here is derived from an EMBL/GenBank/DDBJ whole genome shotgun (WGS) entry which is preliminary data.</text>
</comment>
<dbReference type="Pfam" id="PF01872">
    <property type="entry name" value="RibD_C"/>
    <property type="match status" value="1"/>
</dbReference>
<evidence type="ECO:0000259" key="4">
    <source>
        <dbReference type="Pfam" id="PF01872"/>
    </source>
</evidence>
<evidence type="ECO:0000313" key="5">
    <source>
        <dbReference type="EMBL" id="GEA88659.1"/>
    </source>
</evidence>
<dbReference type="RefSeq" id="WP_141372539.1">
    <property type="nucleotide sequence ID" value="NZ_BJLR01000023.1"/>
</dbReference>
<sequence>MPAPTFDVLLPLDRAGDRLAPDADERALLDLYAHPDPAPGRRSSVRAAMVSTLDGSATGPDGRSGTINNAADHRAFVVQRAVADVLLVGAGTARAEGYRELPFPEPLRAARVRRGQSPDVALALVSRSGSVPEDLLHSSSAPLVVTSAASPGLATLRASVGDDRVVVAGDDEVDLACALDALAERGLVRVLAEGGPHLLADLVAAGLVDELCLTTSPVLVGGPGPRVLDSGTWLPAAVAATPVHLLHADGVLVGRWALRSGSDQH</sequence>
<dbReference type="InterPro" id="IPR002734">
    <property type="entry name" value="RibDG_C"/>
</dbReference>